<accession>A0A518DNI7</accession>
<reference evidence="2 3" key="1">
    <citation type="submission" date="2019-02" db="EMBL/GenBank/DDBJ databases">
        <title>Deep-cultivation of Planctomycetes and their phenomic and genomic characterization uncovers novel biology.</title>
        <authorList>
            <person name="Wiegand S."/>
            <person name="Jogler M."/>
            <person name="Boedeker C."/>
            <person name="Pinto D."/>
            <person name="Vollmers J."/>
            <person name="Rivas-Marin E."/>
            <person name="Kohn T."/>
            <person name="Peeters S.H."/>
            <person name="Heuer A."/>
            <person name="Rast P."/>
            <person name="Oberbeckmann S."/>
            <person name="Bunk B."/>
            <person name="Jeske O."/>
            <person name="Meyerdierks A."/>
            <person name="Storesund J.E."/>
            <person name="Kallscheuer N."/>
            <person name="Luecker S."/>
            <person name="Lage O.M."/>
            <person name="Pohl T."/>
            <person name="Merkel B.J."/>
            <person name="Hornburger P."/>
            <person name="Mueller R.-W."/>
            <person name="Bruemmer F."/>
            <person name="Labrenz M."/>
            <person name="Spormann A.M."/>
            <person name="Op den Camp H."/>
            <person name="Overmann J."/>
            <person name="Amann R."/>
            <person name="Jetten M.S.M."/>
            <person name="Mascher T."/>
            <person name="Medema M.H."/>
            <person name="Devos D.P."/>
            <person name="Kaster A.-K."/>
            <person name="Ovreas L."/>
            <person name="Rohde M."/>
            <person name="Galperin M.Y."/>
            <person name="Jogler C."/>
        </authorList>
    </citation>
    <scope>NUCLEOTIDE SEQUENCE [LARGE SCALE GENOMIC DNA]</scope>
    <source>
        <strain evidence="2 3">Pla85_3_4</strain>
    </source>
</reference>
<feature type="signal peptide" evidence="1">
    <location>
        <begin position="1"/>
        <end position="31"/>
    </location>
</feature>
<dbReference type="PROSITE" id="PS51318">
    <property type="entry name" value="TAT"/>
    <property type="match status" value="1"/>
</dbReference>
<proteinExistence type="predicted"/>
<gene>
    <name evidence="2" type="ORF">Pla8534_11840</name>
</gene>
<dbReference type="KEGG" id="lcre:Pla8534_11840"/>
<name>A0A518DNI7_9BACT</name>
<feature type="chain" id="PRO_5021911100" description="DUF1552 domain-containing protein" evidence="1">
    <location>
        <begin position="32"/>
        <end position="412"/>
    </location>
</feature>
<evidence type="ECO:0008006" key="4">
    <source>
        <dbReference type="Google" id="ProtNLM"/>
    </source>
</evidence>
<keyword evidence="3" id="KW-1185">Reference proteome</keyword>
<dbReference type="OrthoDB" id="9146593at2"/>
<dbReference type="Pfam" id="PF07586">
    <property type="entry name" value="HXXSHH"/>
    <property type="match status" value="1"/>
</dbReference>
<dbReference type="InterPro" id="IPR011447">
    <property type="entry name" value="DUF1552"/>
</dbReference>
<evidence type="ECO:0000313" key="2">
    <source>
        <dbReference type="EMBL" id="QDU93404.1"/>
    </source>
</evidence>
<dbReference type="RefSeq" id="WP_145050179.1">
    <property type="nucleotide sequence ID" value="NZ_CP036433.1"/>
</dbReference>
<keyword evidence="1" id="KW-0732">Signal</keyword>
<sequence precursor="true">MARRLHRRSFLRGAGAVLALPLLDAMRPVHGAEAAADLPRRMVAIQTNMGILPNFFFPEGAGRDYKSSYYLDRLAAHRDQLTVFSGVSLPGVTGGHTADRCFLTGTPHPERGGFRNGVSLDQYAAELVGNRTRYPSLVLAMTSENRTLSYTRSGAPIPSERSPRKLYEQLFVQGKSKEVEANVEALRQGRSMLDFVGEQSKRLNRQLSPADQRRIDQYFTSVRELEKRLHSAQEWEYKPKPQVDAAAPTDIEDNRQFVEKTRLMFGMIKLALETDSSRIVSLFIDTTVIHNITHHGNRPEALAELQAHEAGQFDALAEFLTALQGSKEESHSLLDRTMVLYGTCMGSANSHSNVNLPALIAGGGFRHGQHLAFDTENNYPLSNLYVSMLQRLGIETDQFSTGTGTMRGLEMV</sequence>
<dbReference type="Proteomes" id="UP000317648">
    <property type="component" value="Chromosome"/>
</dbReference>
<evidence type="ECO:0000256" key="1">
    <source>
        <dbReference type="SAM" id="SignalP"/>
    </source>
</evidence>
<protein>
    <recommendedName>
        <fullName evidence="4">DUF1552 domain-containing protein</fullName>
    </recommendedName>
</protein>
<dbReference type="EMBL" id="CP036433">
    <property type="protein sequence ID" value="QDU93404.1"/>
    <property type="molecule type" value="Genomic_DNA"/>
</dbReference>
<dbReference type="InterPro" id="IPR006311">
    <property type="entry name" value="TAT_signal"/>
</dbReference>
<dbReference type="AlphaFoldDB" id="A0A518DNI7"/>
<organism evidence="2 3">
    <name type="scientific">Lignipirellula cremea</name>
    <dbReference type="NCBI Taxonomy" id="2528010"/>
    <lineage>
        <taxon>Bacteria</taxon>
        <taxon>Pseudomonadati</taxon>
        <taxon>Planctomycetota</taxon>
        <taxon>Planctomycetia</taxon>
        <taxon>Pirellulales</taxon>
        <taxon>Pirellulaceae</taxon>
        <taxon>Lignipirellula</taxon>
    </lineage>
</organism>
<evidence type="ECO:0000313" key="3">
    <source>
        <dbReference type="Proteomes" id="UP000317648"/>
    </source>
</evidence>